<reference evidence="12 13" key="1">
    <citation type="journal article" date="2016" name="Nat. Commun.">
        <title>Thousands of microbial genomes shed light on interconnected biogeochemical processes in an aquifer system.</title>
        <authorList>
            <person name="Anantharaman K."/>
            <person name="Brown C.T."/>
            <person name="Hug L.A."/>
            <person name="Sharon I."/>
            <person name="Castelle C.J."/>
            <person name="Probst A.J."/>
            <person name="Thomas B.C."/>
            <person name="Singh A."/>
            <person name="Wilkins M.J."/>
            <person name="Karaoz U."/>
            <person name="Brodie E.L."/>
            <person name="Williams K.H."/>
            <person name="Hubbard S.S."/>
            <person name="Banfield J.F."/>
        </authorList>
    </citation>
    <scope>NUCLEOTIDE SEQUENCE [LARGE SCALE GENOMIC DNA]</scope>
</reference>
<dbReference type="Gene3D" id="1.10.3090.10">
    <property type="entry name" value="cca-adding enzyme, domain 2"/>
    <property type="match status" value="1"/>
</dbReference>
<dbReference type="Gene3D" id="1.10.246.80">
    <property type="match status" value="1"/>
</dbReference>
<dbReference type="InterPro" id="IPR002646">
    <property type="entry name" value="PolA_pol_head_dom"/>
</dbReference>
<dbReference type="PANTHER" id="PTHR46173:SF1">
    <property type="entry name" value="CCA TRNA NUCLEOTIDYLTRANSFERASE 1, MITOCHONDRIAL"/>
    <property type="match status" value="1"/>
</dbReference>
<accession>A0A1G2DHR5</accession>
<keyword evidence="4" id="KW-0548">Nucleotidyltransferase</keyword>
<evidence type="ECO:0000313" key="12">
    <source>
        <dbReference type="EMBL" id="OGZ12410.1"/>
    </source>
</evidence>
<evidence type="ECO:0000313" key="13">
    <source>
        <dbReference type="Proteomes" id="UP000178099"/>
    </source>
</evidence>
<dbReference type="InterPro" id="IPR006675">
    <property type="entry name" value="HDIG_dom"/>
</dbReference>
<dbReference type="InterPro" id="IPR043519">
    <property type="entry name" value="NT_sf"/>
</dbReference>
<gene>
    <name evidence="12" type="ORF">A3D67_00690</name>
</gene>
<comment type="cofactor">
    <cofactor evidence="1">
        <name>Mg(2+)</name>
        <dbReference type="ChEBI" id="CHEBI:18420"/>
    </cofactor>
</comment>
<dbReference type="CDD" id="cd00077">
    <property type="entry name" value="HDc"/>
    <property type="match status" value="1"/>
</dbReference>
<dbReference type="CDD" id="cd05398">
    <property type="entry name" value="NT_ClassII-CCAase"/>
    <property type="match status" value="1"/>
</dbReference>
<feature type="domain" description="tRNA nucleotidyltransferase/poly(A) polymerase RNA and SrmB- binding" evidence="11">
    <location>
        <begin position="186"/>
        <end position="246"/>
    </location>
</feature>
<dbReference type="GO" id="GO:0000166">
    <property type="term" value="F:nucleotide binding"/>
    <property type="evidence" value="ECO:0007669"/>
    <property type="project" value="UniProtKB-KW"/>
</dbReference>
<dbReference type="Proteomes" id="UP000178099">
    <property type="component" value="Unassembled WGS sequence"/>
</dbReference>
<dbReference type="Pfam" id="PF01743">
    <property type="entry name" value="PolyA_pol"/>
    <property type="match status" value="1"/>
</dbReference>
<evidence type="ECO:0000256" key="6">
    <source>
        <dbReference type="ARBA" id="ARBA00022741"/>
    </source>
</evidence>
<dbReference type="InterPro" id="IPR032828">
    <property type="entry name" value="PolyA_RNA-bd"/>
</dbReference>
<feature type="domain" description="HD" evidence="10">
    <location>
        <begin position="262"/>
        <end position="353"/>
    </location>
</feature>
<proteinExistence type="inferred from homology"/>
<keyword evidence="8" id="KW-0694">RNA-binding</keyword>
<evidence type="ECO:0000256" key="2">
    <source>
        <dbReference type="ARBA" id="ARBA00022679"/>
    </source>
</evidence>
<evidence type="ECO:0000256" key="5">
    <source>
        <dbReference type="ARBA" id="ARBA00022723"/>
    </source>
</evidence>
<keyword evidence="6" id="KW-0547">Nucleotide-binding</keyword>
<evidence type="ECO:0008006" key="14">
    <source>
        <dbReference type="Google" id="ProtNLM"/>
    </source>
</evidence>
<dbReference type="SUPFAM" id="SSF81891">
    <property type="entry name" value="Poly A polymerase C-terminal region-like"/>
    <property type="match status" value="1"/>
</dbReference>
<evidence type="ECO:0000256" key="1">
    <source>
        <dbReference type="ARBA" id="ARBA00001946"/>
    </source>
</evidence>
<evidence type="ECO:0000259" key="9">
    <source>
        <dbReference type="Pfam" id="PF01743"/>
    </source>
</evidence>
<organism evidence="12 13">
    <name type="scientific">Candidatus Lloydbacteria bacterium RIFCSPHIGHO2_02_FULL_51_22</name>
    <dbReference type="NCBI Taxonomy" id="1798663"/>
    <lineage>
        <taxon>Bacteria</taxon>
        <taxon>Candidatus Lloydiibacteriota</taxon>
    </lineage>
</organism>
<dbReference type="Pfam" id="PF01966">
    <property type="entry name" value="HD"/>
    <property type="match status" value="1"/>
</dbReference>
<dbReference type="EMBL" id="MHLN01000005">
    <property type="protein sequence ID" value="OGZ12410.1"/>
    <property type="molecule type" value="Genomic_DNA"/>
</dbReference>
<feature type="domain" description="Poly A polymerase head" evidence="9">
    <location>
        <begin position="33"/>
        <end position="159"/>
    </location>
</feature>
<evidence type="ECO:0000256" key="8">
    <source>
        <dbReference type="RuleBase" id="RU003953"/>
    </source>
</evidence>
<dbReference type="Pfam" id="PF12627">
    <property type="entry name" value="PolyA_pol_RNAbd"/>
    <property type="match status" value="1"/>
</dbReference>
<dbReference type="AlphaFoldDB" id="A0A1G2DHR5"/>
<evidence type="ECO:0000256" key="7">
    <source>
        <dbReference type="ARBA" id="ARBA00022842"/>
    </source>
</evidence>
<dbReference type="InterPro" id="IPR006674">
    <property type="entry name" value="HD_domain"/>
</dbReference>
<evidence type="ECO:0000259" key="11">
    <source>
        <dbReference type="Pfam" id="PF12627"/>
    </source>
</evidence>
<sequence>MLHVCVKLLHMQFAIPKEVMLVTDTLRKAGFEAYLVGGCVRDLVLGRTPKDWDVTTNATPEEIQATFLDTFYENEYGTVGVVSESTENETLKVVEVTPYRSEGAYSDKRRPDSVSWSSSLEDDLKRRDFTINALAYDDAKDELVDSHNGKKDLKERIIRAVGEPDVRFAEDALRMMRAARIATELDFTIEAETEKSIVVRASALKEISAERIRDEFSRIILSDHPMQGIILLHRLSLLSHIVPELETGIKTEQNGDHIYDVWEHNLRALDHAAERKWPLHVRLAALFHDVSKPETRIWSDEKKDWTFYGHDVVGGKTAKKILTRLKYPNDMIDTIAKLVRWHLFFSDIEKITLSAVRRLVRNVGPENVWDLMKVRACDRIGMGRPKEKPYRLRKYESMIEEAVRAPVSVAMLAIDGARIMELTGEAPGPRIGFILHALLEDVLDDPEKNTKELLEARVNALIALPADELLALGKKGKAKRAEKEEGEITEIRKRHWVK</sequence>
<protein>
    <recommendedName>
        <fullName evidence="14">HD domain-containing protein</fullName>
    </recommendedName>
</protein>
<dbReference type="GO" id="GO:0008033">
    <property type="term" value="P:tRNA processing"/>
    <property type="evidence" value="ECO:0007669"/>
    <property type="project" value="UniProtKB-KW"/>
</dbReference>
<keyword evidence="3" id="KW-0819">tRNA processing</keyword>
<dbReference type="GO" id="GO:0046872">
    <property type="term" value="F:metal ion binding"/>
    <property type="evidence" value="ECO:0007669"/>
    <property type="project" value="UniProtKB-KW"/>
</dbReference>
<evidence type="ECO:0000256" key="3">
    <source>
        <dbReference type="ARBA" id="ARBA00022694"/>
    </source>
</evidence>
<keyword evidence="2 8" id="KW-0808">Transferase</keyword>
<dbReference type="PANTHER" id="PTHR46173">
    <property type="entry name" value="CCA TRNA NUCLEOTIDYLTRANSFERASE 1, MITOCHONDRIAL"/>
    <property type="match status" value="1"/>
</dbReference>
<dbReference type="NCBIfam" id="TIGR00277">
    <property type="entry name" value="HDIG"/>
    <property type="match status" value="1"/>
</dbReference>
<dbReference type="InterPro" id="IPR003607">
    <property type="entry name" value="HD/PDEase_dom"/>
</dbReference>
<comment type="similarity">
    <text evidence="8">Belongs to the tRNA nucleotidyltransferase/poly(A) polymerase family.</text>
</comment>
<dbReference type="InterPro" id="IPR050264">
    <property type="entry name" value="Bact_CCA-adding_enz_type3_sf"/>
</dbReference>
<evidence type="ECO:0000259" key="10">
    <source>
        <dbReference type="Pfam" id="PF01966"/>
    </source>
</evidence>
<keyword evidence="5" id="KW-0479">Metal-binding</keyword>
<dbReference type="GO" id="GO:0016779">
    <property type="term" value="F:nucleotidyltransferase activity"/>
    <property type="evidence" value="ECO:0007669"/>
    <property type="project" value="UniProtKB-KW"/>
</dbReference>
<keyword evidence="7" id="KW-0460">Magnesium</keyword>
<comment type="caution">
    <text evidence="12">The sequence shown here is derived from an EMBL/GenBank/DDBJ whole genome shotgun (WGS) entry which is preliminary data.</text>
</comment>
<dbReference type="Gene3D" id="3.30.460.10">
    <property type="entry name" value="Beta Polymerase, domain 2"/>
    <property type="match status" value="1"/>
</dbReference>
<dbReference type="GO" id="GO:0000049">
    <property type="term" value="F:tRNA binding"/>
    <property type="evidence" value="ECO:0007669"/>
    <property type="project" value="TreeGrafter"/>
</dbReference>
<evidence type="ECO:0000256" key="4">
    <source>
        <dbReference type="ARBA" id="ARBA00022695"/>
    </source>
</evidence>
<dbReference type="SUPFAM" id="SSF81301">
    <property type="entry name" value="Nucleotidyltransferase"/>
    <property type="match status" value="1"/>
</dbReference>
<name>A0A1G2DHR5_9BACT</name>